<sequence length="132" mass="14627">MGDASMADVGATLEKHEPARSGYFLMRVLSFLVYAKLDFGCTGSGSFVLFASLLKPSIGFPSGKAKALYSRDGHLGVTLVKFTSDQLGFMKATWVAEYFEKENHRRNDWVRLQPLTLGKDDKNKNLPFQVGS</sequence>
<organism evidence="2 3">
    <name type="scientific">Capsicum baccatum</name>
    <name type="common">Peruvian pepper</name>
    <dbReference type="NCBI Taxonomy" id="33114"/>
    <lineage>
        <taxon>Eukaryota</taxon>
        <taxon>Viridiplantae</taxon>
        <taxon>Streptophyta</taxon>
        <taxon>Embryophyta</taxon>
        <taxon>Tracheophyta</taxon>
        <taxon>Spermatophyta</taxon>
        <taxon>Magnoliopsida</taxon>
        <taxon>eudicotyledons</taxon>
        <taxon>Gunneridae</taxon>
        <taxon>Pentapetalae</taxon>
        <taxon>asterids</taxon>
        <taxon>lamiids</taxon>
        <taxon>Solanales</taxon>
        <taxon>Solanaceae</taxon>
        <taxon>Solanoideae</taxon>
        <taxon>Capsiceae</taxon>
        <taxon>Capsicum</taxon>
    </lineage>
</organism>
<dbReference type="PANTHER" id="PTHR46619:SF3">
    <property type="entry name" value="RNA RECOGNITION MOTIF XS DOMAIN PROTEIN"/>
    <property type="match status" value="1"/>
</dbReference>
<dbReference type="Gene3D" id="3.30.70.2890">
    <property type="entry name" value="XS domain"/>
    <property type="match status" value="1"/>
</dbReference>
<dbReference type="Pfam" id="PF03468">
    <property type="entry name" value="XS"/>
    <property type="match status" value="1"/>
</dbReference>
<accession>A0A2G2XPE3</accession>
<evidence type="ECO:0000313" key="2">
    <source>
        <dbReference type="EMBL" id="PHT59354.1"/>
    </source>
</evidence>
<protein>
    <recommendedName>
        <fullName evidence="1">XS domain-containing protein</fullName>
    </recommendedName>
</protein>
<dbReference type="Proteomes" id="UP000224567">
    <property type="component" value="Unassembled WGS sequence"/>
</dbReference>
<dbReference type="InterPro" id="IPR038588">
    <property type="entry name" value="XS_domain_sf"/>
</dbReference>
<dbReference type="OrthoDB" id="1915348at2759"/>
<keyword evidence="3" id="KW-1185">Reference proteome</keyword>
<reference evidence="3" key="2">
    <citation type="journal article" date="2017" name="J. Anim. Genet.">
        <title>Multiple reference genome sequences of hot pepper reveal the massive evolution of plant disease resistance genes by retroduplication.</title>
        <authorList>
            <person name="Kim S."/>
            <person name="Park J."/>
            <person name="Yeom S.-I."/>
            <person name="Kim Y.-M."/>
            <person name="Seo E."/>
            <person name="Kim K.-T."/>
            <person name="Kim M.-S."/>
            <person name="Lee J.M."/>
            <person name="Cheong K."/>
            <person name="Shin H.-S."/>
            <person name="Kim S.-B."/>
            <person name="Han K."/>
            <person name="Lee J."/>
            <person name="Park M."/>
            <person name="Lee H.-A."/>
            <person name="Lee H.-Y."/>
            <person name="Lee Y."/>
            <person name="Oh S."/>
            <person name="Lee J.H."/>
            <person name="Choi E."/>
            <person name="Choi E."/>
            <person name="Lee S.E."/>
            <person name="Jeon J."/>
            <person name="Kim H."/>
            <person name="Choi G."/>
            <person name="Song H."/>
            <person name="Lee J."/>
            <person name="Lee S.-C."/>
            <person name="Kwon J.-K."/>
            <person name="Lee H.-Y."/>
            <person name="Koo N."/>
            <person name="Hong Y."/>
            <person name="Kim R.W."/>
            <person name="Kang W.-H."/>
            <person name="Huh J.H."/>
            <person name="Kang B.-C."/>
            <person name="Yang T.-J."/>
            <person name="Lee Y.-H."/>
            <person name="Bennetzen J.L."/>
            <person name="Choi D."/>
        </authorList>
    </citation>
    <scope>NUCLEOTIDE SEQUENCE [LARGE SCALE GENOMIC DNA]</scope>
    <source>
        <strain evidence="3">cv. PBC81</strain>
    </source>
</reference>
<proteinExistence type="predicted"/>
<gene>
    <name evidence="2" type="ORF">CQW23_01717</name>
</gene>
<dbReference type="STRING" id="33114.A0A2G2XPE3"/>
<dbReference type="AlphaFoldDB" id="A0A2G2XPE3"/>
<reference evidence="2 3" key="1">
    <citation type="journal article" date="2017" name="Genome Biol.">
        <title>New reference genome sequences of hot pepper reveal the massive evolution of plant disease-resistance genes by retroduplication.</title>
        <authorList>
            <person name="Kim S."/>
            <person name="Park J."/>
            <person name="Yeom S.I."/>
            <person name="Kim Y.M."/>
            <person name="Seo E."/>
            <person name="Kim K.T."/>
            <person name="Kim M.S."/>
            <person name="Lee J.M."/>
            <person name="Cheong K."/>
            <person name="Shin H.S."/>
            <person name="Kim S.B."/>
            <person name="Han K."/>
            <person name="Lee J."/>
            <person name="Park M."/>
            <person name="Lee H.A."/>
            <person name="Lee H.Y."/>
            <person name="Lee Y."/>
            <person name="Oh S."/>
            <person name="Lee J.H."/>
            <person name="Choi E."/>
            <person name="Choi E."/>
            <person name="Lee S.E."/>
            <person name="Jeon J."/>
            <person name="Kim H."/>
            <person name="Choi G."/>
            <person name="Song H."/>
            <person name="Lee J."/>
            <person name="Lee S.C."/>
            <person name="Kwon J.K."/>
            <person name="Lee H.Y."/>
            <person name="Koo N."/>
            <person name="Hong Y."/>
            <person name="Kim R.W."/>
            <person name="Kang W.H."/>
            <person name="Huh J.H."/>
            <person name="Kang B.C."/>
            <person name="Yang T.J."/>
            <person name="Lee Y.H."/>
            <person name="Bennetzen J.L."/>
            <person name="Choi D."/>
        </authorList>
    </citation>
    <scope>NUCLEOTIDE SEQUENCE [LARGE SCALE GENOMIC DNA]</scope>
    <source>
        <strain evidence="3">cv. PBC81</strain>
    </source>
</reference>
<comment type="caution">
    <text evidence="2">The sequence shown here is derived from an EMBL/GenBank/DDBJ whole genome shotgun (WGS) entry which is preliminary data.</text>
</comment>
<feature type="domain" description="XS" evidence="1">
    <location>
        <begin position="59"/>
        <end position="119"/>
    </location>
</feature>
<dbReference type="PANTHER" id="PTHR46619">
    <property type="entry name" value="RNA RECOGNITION MOTIF XS DOMAIN PROTEIN-RELATED"/>
    <property type="match status" value="1"/>
</dbReference>
<evidence type="ECO:0000259" key="1">
    <source>
        <dbReference type="Pfam" id="PF03468"/>
    </source>
</evidence>
<name>A0A2G2XPE3_CAPBA</name>
<dbReference type="EMBL" id="MLFT02000001">
    <property type="protein sequence ID" value="PHT59354.1"/>
    <property type="molecule type" value="Genomic_DNA"/>
</dbReference>
<dbReference type="GO" id="GO:0031047">
    <property type="term" value="P:regulatory ncRNA-mediated gene silencing"/>
    <property type="evidence" value="ECO:0007669"/>
    <property type="project" value="InterPro"/>
</dbReference>
<dbReference type="InterPro" id="IPR005380">
    <property type="entry name" value="XS_domain"/>
</dbReference>
<evidence type="ECO:0000313" key="3">
    <source>
        <dbReference type="Proteomes" id="UP000224567"/>
    </source>
</evidence>